<keyword evidence="4" id="KW-1185">Reference proteome</keyword>
<keyword evidence="3" id="KW-0482">Metalloprotease</keyword>
<dbReference type="EMBL" id="JAATVY010000009">
    <property type="protein sequence ID" value="NJC71037.1"/>
    <property type="molecule type" value="Genomic_DNA"/>
</dbReference>
<reference evidence="3 4" key="1">
    <citation type="submission" date="2020-03" db="EMBL/GenBank/DDBJ databases">
        <title>WGS of the type strain of Planosporangium spp.</title>
        <authorList>
            <person name="Thawai C."/>
        </authorList>
    </citation>
    <scope>NUCLEOTIDE SEQUENCE [LARGE SCALE GENOMIC DNA]</scope>
    <source>
        <strain evidence="3 4">TBRC 5610</strain>
    </source>
</reference>
<sequence length="254" mass="25980">MTLLSAASPRRVALAFGAADIALTVAGAFGVAALFPAASAWTARLVVVLALAAAVTALLAATRGWRMAGFTTAVRAPGLLWLPAAVALVPLVGGVQLPGAGLLAVLVAGYAATGFVEEALFRGVILGVLRPTGVRPAVLVSSALFAAAHLPNMLFGQAPAITLAQAVGTFCFGVGYAALRLRTGSVWPLMTLHFLTDLLLRVDALPAWAHWTAMVGGDTLLLVYGLVLLRGRERTASRVDVGHPAAFSAQPADA</sequence>
<evidence type="ECO:0000313" key="3">
    <source>
        <dbReference type="EMBL" id="NJC71037.1"/>
    </source>
</evidence>
<feature type="transmembrane region" description="Helical" evidence="1">
    <location>
        <begin position="160"/>
        <end position="179"/>
    </location>
</feature>
<feature type="transmembrane region" description="Helical" evidence="1">
    <location>
        <begin position="41"/>
        <end position="61"/>
    </location>
</feature>
<dbReference type="GO" id="GO:0008237">
    <property type="term" value="F:metallopeptidase activity"/>
    <property type="evidence" value="ECO:0007669"/>
    <property type="project" value="UniProtKB-KW"/>
</dbReference>
<feature type="transmembrane region" description="Helical" evidence="1">
    <location>
        <begin position="186"/>
        <end position="202"/>
    </location>
</feature>
<dbReference type="Pfam" id="PF02517">
    <property type="entry name" value="Rce1-like"/>
    <property type="match status" value="1"/>
</dbReference>
<keyword evidence="3" id="KW-0378">Hydrolase</keyword>
<feature type="transmembrane region" description="Helical" evidence="1">
    <location>
        <begin position="12"/>
        <end position="35"/>
    </location>
</feature>
<dbReference type="RefSeq" id="WP_167925940.1">
    <property type="nucleotide sequence ID" value="NZ_JAATVY010000009.1"/>
</dbReference>
<dbReference type="InterPro" id="IPR003675">
    <property type="entry name" value="Rce1/LyrA-like_dom"/>
</dbReference>
<evidence type="ECO:0000313" key="4">
    <source>
        <dbReference type="Proteomes" id="UP000722989"/>
    </source>
</evidence>
<dbReference type="InterPro" id="IPR052710">
    <property type="entry name" value="CAAX_protease"/>
</dbReference>
<keyword evidence="3" id="KW-0645">Protease</keyword>
<dbReference type="PANTHER" id="PTHR36435:SF1">
    <property type="entry name" value="CAAX AMINO TERMINAL PROTEASE FAMILY PROTEIN"/>
    <property type="match status" value="1"/>
</dbReference>
<evidence type="ECO:0000256" key="1">
    <source>
        <dbReference type="SAM" id="Phobius"/>
    </source>
</evidence>
<name>A0ABX0Y0N9_9ACTN</name>
<feature type="transmembrane region" description="Helical" evidence="1">
    <location>
        <begin position="73"/>
        <end position="93"/>
    </location>
</feature>
<dbReference type="PANTHER" id="PTHR36435">
    <property type="entry name" value="SLR1288 PROTEIN"/>
    <property type="match status" value="1"/>
</dbReference>
<keyword evidence="1" id="KW-1133">Transmembrane helix</keyword>
<gene>
    <name evidence="3" type="ORF">HC031_15135</name>
</gene>
<dbReference type="Proteomes" id="UP000722989">
    <property type="component" value="Unassembled WGS sequence"/>
</dbReference>
<organism evidence="3 4">
    <name type="scientific">Planosporangium thailandense</name>
    <dbReference type="NCBI Taxonomy" id="765197"/>
    <lineage>
        <taxon>Bacteria</taxon>
        <taxon>Bacillati</taxon>
        <taxon>Actinomycetota</taxon>
        <taxon>Actinomycetes</taxon>
        <taxon>Micromonosporales</taxon>
        <taxon>Micromonosporaceae</taxon>
        <taxon>Planosporangium</taxon>
    </lineage>
</organism>
<proteinExistence type="predicted"/>
<feature type="transmembrane region" description="Helical" evidence="1">
    <location>
        <begin position="208"/>
        <end position="229"/>
    </location>
</feature>
<evidence type="ECO:0000259" key="2">
    <source>
        <dbReference type="Pfam" id="PF02517"/>
    </source>
</evidence>
<keyword evidence="1" id="KW-0472">Membrane</keyword>
<keyword evidence="1" id="KW-0812">Transmembrane</keyword>
<comment type="caution">
    <text evidence="3">The sequence shown here is derived from an EMBL/GenBank/DDBJ whole genome shotgun (WGS) entry which is preliminary data.</text>
</comment>
<accession>A0ABX0Y0N9</accession>
<protein>
    <submittedName>
        <fullName evidence="3">CPBP family intramembrane metalloprotease</fullName>
    </submittedName>
</protein>
<feature type="domain" description="CAAX prenyl protease 2/Lysostaphin resistance protein A-like" evidence="2">
    <location>
        <begin position="102"/>
        <end position="198"/>
    </location>
</feature>